<dbReference type="EMBL" id="SRLO01000853">
    <property type="protein sequence ID" value="TNN45323.1"/>
    <property type="molecule type" value="Genomic_DNA"/>
</dbReference>
<evidence type="ECO:0000313" key="3">
    <source>
        <dbReference type="Proteomes" id="UP000314294"/>
    </source>
</evidence>
<evidence type="ECO:0000313" key="2">
    <source>
        <dbReference type="EMBL" id="TNN45323.1"/>
    </source>
</evidence>
<organism evidence="2 3">
    <name type="scientific">Liparis tanakae</name>
    <name type="common">Tanaka's snailfish</name>
    <dbReference type="NCBI Taxonomy" id="230148"/>
    <lineage>
        <taxon>Eukaryota</taxon>
        <taxon>Metazoa</taxon>
        <taxon>Chordata</taxon>
        <taxon>Craniata</taxon>
        <taxon>Vertebrata</taxon>
        <taxon>Euteleostomi</taxon>
        <taxon>Actinopterygii</taxon>
        <taxon>Neopterygii</taxon>
        <taxon>Teleostei</taxon>
        <taxon>Neoteleostei</taxon>
        <taxon>Acanthomorphata</taxon>
        <taxon>Eupercaria</taxon>
        <taxon>Perciformes</taxon>
        <taxon>Cottioidei</taxon>
        <taxon>Cottales</taxon>
        <taxon>Liparidae</taxon>
        <taxon>Liparis</taxon>
    </lineage>
</organism>
<comment type="caution">
    <text evidence="2">The sequence shown here is derived from an EMBL/GenBank/DDBJ whole genome shotgun (WGS) entry which is preliminary data.</text>
</comment>
<dbReference type="Proteomes" id="UP000314294">
    <property type="component" value="Unassembled WGS sequence"/>
</dbReference>
<sequence length="98" mass="11132">MGAWQQRTDPRRDAPLTGDQHAAPGLLPSMAVSTVHHNVSEADRTASHDRLLMHLMYQLQQQADTRHSLVNTEERLVSYSEESHAEALDFQMKEPQDL</sequence>
<feature type="region of interest" description="Disordered" evidence="1">
    <location>
        <begin position="1"/>
        <end position="25"/>
    </location>
</feature>
<reference evidence="2 3" key="1">
    <citation type="submission" date="2019-03" db="EMBL/GenBank/DDBJ databases">
        <title>First draft genome of Liparis tanakae, snailfish: a comprehensive survey of snailfish specific genes.</title>
        <authorList>
            <person name="Kim W."/>
            <person name="Song I."/>
            <person name="Jeong J.-H."/>
            <person name="Kim D."/>
            <person name="Kim S."/>
            <person name="Ryu S."/>
            <person name="Song J.Y."/>
            <person name="Lee S.K."/>
        </authorList>
    </citation>
    <scope>NUCLEOTIDE SEQUENCE [LARGE SCALE GENOMIC DNA]</scope>
    <source>
        <tissue evidence="2">Muscle</tissue>
    </source>
</reference>
<evidence type="ECO:0000256" key="1">
    <source>
        <dbReference type="SAM" id="MobiDB-lite"/>
    </source>
</evidence>
<gene>
    <name evidence="2" type="ORF">EYF80_044464</name>
</gene>
<proteinExistence type="predicted"/>
<protein>
    <submittedName>
        <fullName evidence="2">Uncharacterized protein</fullName>
    </submittedName>
</protein>
<keyword evidence="3" id="KW-1185">Reference proteome</keyword>
<name>A0A4Z2FX39_9TELE</name>
<accession>A0A4Z2FX39</accession>
<dbReference type="AlphaFoldDB" id="A0A4Z2FX39"/>